<feature type="chain" id="PRO_5007100261" evidence="1">
    <location>
        <begin position="24"/>
        <end position="46"/>
    </location>
</feature>
<feature type="signal peptide" evidence="1">
    <location>
        <begin position="1"/>
        <end position="23"/>
    </location>
</feature>
<gene>
    <name evidence="2" type="ORF">ABT39_MTgene242</name>
</gene>
<evidence type="ECO:0000256" key="1">
    <source>
        <dbReference type="SAM" id="SignalP"/>
    </source>
</evidence>
<keyword evidence="1" id="KW-0732">Signal</keyword>
<accession>A0A101M3Q9</accession>
<reference evidence="2" key="1">
    <citation type="journal article" date="2015" name="Genome Biol. Evol.">
        <title>Organellar Genomes of White Spruce (Picea glauca): Assembly and Annotation.</title>
        <authorList>
            <person name="Jackman S.D."/>
            <person name="Warren R.L."/>
            <person name="Gibb E.A."/>
            <person name="Vandervalk B.P."/>
            <person name="Mohamadi H."/>
            <person name="Chu J."/>
            <person name="Raymond A."/>
            <person name="Pleasance S."/>
            <person name="Coope R."/>
            <person name="Wildung M.R."/>
            <person name="Ritland C.E."/>
            <person name="Bousquet J."/>
            <person name="Jones S.J."/>
            <person name="Bohlmann J."/>
            <person name="Birol I."/>
        </authorList>
    </citation>
    <scope>NUCLEOTIDE SEQUENCE [LARGE SCALE GENOMIC DNA]</scope>
    <source>
        <tissue evidence="2">Flushing bud</tissue>
    </source>
</reference>
<dbReference type="EMBL" id="LKAM01000001">
    <property type="protein sequence ID" value="KUM50399.1"/>
    <property type="molecule type" value="Genomic_DNA"/>
</dbReference>
<proteinExistence type="predicted"/>
<protein>
    <submittedName>
        <fullName evidence="2">Uncharacterized protein</fullName>
    </submittedName>
</protein>
<sequence length="46" mass="4654">MLQEPGQSLLMLLPLNIIMATVSTPGTASFTESTGSLTGSQNTGTG</sequence>
<organism evidence="2">
    <name type="scientific">Picea glauca</name>
    <name type="common">White spruce</name>
    <name type="synonym">Pinus glauca</name>
    <dbReference type="NCBI Taxonomy" id="3330"/>
    <lineage>
        <taxon>Eukaryota</taxon>
        <taxon>Viridiplantae</taxon>
        <taxon>Streptophyta</taxon>
        <taxon>Embryophyta</taxon>
        <taxon>Tracheophyta</taxon>
        <taxon>Spermatophyta</taxon>
        <taxon>Pinopsida</taxon>
        <taxon>Pinidae</taxon>
        <taxon>Conifers I</taxon>
        <taxon>Pinales</taxon>
        <taxon>Pinaceae</taxon>
        <taxon>Picea</taxon>
    </lineage>
</organism>
<geneLocation type="mitochondrion" evidence="2"/>
<keyword evidence="2" id="KW-0496">Mitochondrion</keyword>
<name>A0A101M3Q9_PICGL</name>
<evidence type="ECO:0000313" key="2">
    <source>
        <dbReference type="EMBL" id="KUM50399.1"/>
    </source>
</evidence>
<dbReference type="AlphaFoldDB" id="A0A101M3Q9"/>
<comment type="caution">
    <text evidence="2">The sequence shown here is derived from an EMBL/GenBank/DDBJ whole genome shotgun (WGS) entry which is preliminary data.</text>
</comment>